<name>A9NKY0_PICSI</name>
<dbReference type="Pfam" id="PF00011">
    <property type="entry name" value="HSP20"/>
    <property type="match status" value="1"/>
</dbReference>
<dbReference type="FunFam" id="2.60.40.790:FF:000059">
    <property type="entry name" value="26.5 kDa heat shock protein, mitochondrial"/>
    <property type="match status" value="1"/>
</dbReference>
<dbReference type="GO" id="GO:0009408">
    <property type="term" value="P:response to heat"/>
    <property type="evidence" value="ECO:0007669"/>
    <property type="project" value="InterPro"/>
</dbReference>
<dbReference type="InterPro" id="IPR044587">
    <property type="entry name" value="HSP21-like"/>
</dbReference>
<dbReference type="EMBL" id="EF081911">
    <property type="protein sequence ID" value="ABK21291.1"/>
    <property type="molecule type" value="mRNA"/>
</dbReference>
<evidence type="ECO:0000256" key="1">
    <source>
        <dbReference type="ARBA" id="ARBA00023016"/>
    </source>
</evidence>
<dbReference type="Gene3D" id="2.60.40.790">
    <property type="match status" value="1"/>
</dbReference>
<dbReference type="InterPro" id="IPR008978">
    <property type="entry name" value="HSP20-like_chaperone"/>
</dbReference>
<dbReference type="InterPro" id="IPR002068">
    <property type="entry name" value="A-crystallin/Hsp20_dom"/>
</dbReference>
<dbReference type="CDD" id="cd06464">
    <property type="entry name" value="ACD_sHsps-like"/>
    <property type="match status" value="1"/>
</dbReference>
<sequence>MACTLSNLYIPATASTCSIPISVRNGAFVPTGQRLKSKVGLSSPFNQRRAKAVVVRAESSKEGAIDVHNTNTKKVAEQKPRAVEMAKEISPFGLVDPFSPVRTMRQMLNTMDRLFDDAFMLPTSSRGVSRDDALSVRTPWDIIENENELKMRFDMPGLSKEDVKVSVEDGVLVIKGSHKKEESENDSWSERSYSSYNTRLALPENCEMEKIKAELKNGVLNITIPKGKVESKVVDVNVE</sequence>
<organism evidence="5">
    <name type="scientific">Picea sitchensis</name>
    <name type="common">Sitka spruce</name>
    <name type="synonym">Pinus sitchensis</name>
    <dbReference type="NCBI Taxonomy" id="3332"/>
    <lineage>
        <taxon>Eukaryota</taxon>
        <taxon>Viridiplantae</taxon>
        <taxon>Streptophyta</taxon>
        <taxon>Embryophyta</taxon>
        <taxon>Tracheophyta</taxon>
        <taxon>Spermatophyta</taxon>
        <taxon>Pinopsida</taxon>
        <taxon>Pinidae</taxon>
        <taxon>Conifers I</taxon>
        <taxon>Pinales</taxon>
        <taxon>Pinaceae</taxon>
        <taxon>Picea</taxon>
    </lineage>
</organism>
<keyword evidence="1" id="KW-0346">Stress response</keyword>
<evidence type="ECO:0000256" key="3">
    <source>
        <dbReference type="RuleBase" id="RU003616"/>
    </source>
</evidence>
<dbReference type="AlphaFoldDB" id="A9NKY0"/>
<evidence type="ECO:0000259" key="4">
    <source>
        <dbReference type="PROSITE" id="PS01031"/>
    </source>
</evidence>
<protein>
    <recommendedName>
        <fullName evidence="4">SHSP domain-containing protein</fullName>
    </recommendedName>
</protein>
<reference evidence="5" key="1">
    <citation type="journal article" date="2008" name="BMC Genomics">
        <title>A conifer genomics resource of 200,000 spruce (Picea spp.) ESTs and 6,464 high-quality, sequence-finished full-length cDNAs for Sitka spruce (Picea sitchensis).</title>
        <authorList>
            <person name="Ralph S.G."/>
            <person name="Chun H.J."/>
            <person name="Kolosova N."/>
            <person name="Cooper D."/>
            <person name="Oddy C."/>
            <person name="Ritland C.E."/>
            <person name="Kirkpatrick R."/>
            <person name="Moore R."/>
            <person name="Barber S."/>
            <person name="Holt R.A."/>
            <person name="Jones S.J."/>
            <person name="Marra M.A."/>
            <person name="Douglas C.J."/>
            <person name="Ritland K."/>
            <person name="Bohlmann J."/>
        </authorList>
    </citation>
    <scope>NUCLEOTIDE SEQUENCE</scope>
    <source>
        <tissue evidence="5">Green portion of the leader tissue</tissue>
    </source>
</reference>
<evidence type="ECO:0000256" key="2">
    <source>
        <dbReference type="PROSITE-ProRule" id="PRU00285"/>
    </source>
</evidence>
<evidence type="ECO:0000313" key="5">
    <source>
        <dbReference type="EMBL" id="ABK21291.1"/>
    </source>
</evidence>
<proteinExistence type="evidence at transcript level"/>
<dbReference type="SUPFAM" id="SSF49764">
    <property type="entry name" value="HSP20-like chaperones"/>
    <property type="match status" value="1"/>
</dbReference>
<dbReference type="PANTHER" id="PTHR46733">
    <property type="entry name" value="26.5 KDA HEAT SHOCK PROTEIN, MITOCHONDRIAL"/>
    <property type="match status" value="1"/>
</dbReference>
<accession>A9NKY0</accession>
<dbReference type="OMA" id="DGEHDIK"/>
<comment type="similarity">
    <text evidence="2 3">Belongs to the small heat shock protein (HSP20) family.</text>
</comment>
<feature type="domain" description="SHSP" evidence="4">
    <location>
        <begin position="131"/>
        <end position="239"/>
    </location>
</feature>
<dbReference type="PANTHER" id="PTHR46733:SF4">
    <property type="entry name" value="HEAT SHOCK PROTEIN 21, CHLOROPLASTIC"/>
    <property type="match status" value="1"/>
</dbReference>
<dbReference type="PROSITE" id="PS01031">
    <property type="entry name" value="SHSP"/>
    <property type="match status" value="1"/>
</dbReference>